<dbReference type="GO" id="GO:0005524">
    <property type="term" value="F:ATP binding"/>
    <property type="evidence" value="ECO:0007669"/>
    <property type="project" value="UniProtKB-UniRule"/>
</dbReference>
<name>A0AAN6MZC8_9PEZI</name>
<dbReference type="PANTHER" id="PTHR23132:SF23">
    <property type="entry name" value="D-ALANINE--D-ALANINE LIGASE B"/>
    <property type="match status" value="1"/>
</dbReference>
<feature type="domain" description="ATP-grasp" evidence="4">
    <location>
        <begin position="108"/>
        <end position="318"/>
    </location>
</feature>
<keyword evidence="3" id="KW-0547">Nucleotide-binding</keyword>
<dbReference type="PROSITE" id="PS50975">
    <property type="entry name" value="ATP_GRASP"/>
    <property type="match status" value="1"/>
</dbReference>
<dbReference type="InterPro" id="IPR011095">
    <property type="entry name" value="Dala_Dala_lig_C"/>
</dbReference>
<dbReference type="InterPro" id="IPR041698">
    <property type="entry name" value="Methyltransf_25"/>
</dbReference>
<dbReference type="InterPro" id="IPR029063">
    <property type="entry name" value="SAM-dependent_MTases_sf"/>
</dbReference>
<dbReference type="PANTHER" id="PTHR23132">
    <property type="entry name" value="D-ALANINE--D-ALANINE LIGASE"/>
    <property type="match status" value="1"/>
</dbReference>
<evidence type="ECO:0000259" key="4">
    <source>
        <dbReference type="PROSITE" id="PS50975"/>
    </source>
</evidence>
<comment type="caution">
    <text evidence="5">The sequence shown here is derived from an EMBL/GenBank/DDBJ whole genome shotgun (WGS) entry which is preliminary data.</text>
</comment>
<organism evidence="5 6">
    <name type="scientific">Diplogelasinospora grovesii</name>
    <dbReference type="NCBI Taxonomy" id="303347"/>
    <lineage>
        <taxon>Eukaryota</taxon>
        <taxon>Fungi</taxon>
        <taxon>Dikarya</taxon>
        <taxon>Ascomycota</taxon>
        <taxon>Pezizomycotina</taxon>
        <taxon>Sordariomycetes</taxon>
        <taxon>Sordariomycetidae</taxon>
        <taxon>Sordariales</taxon>
        <taxon>Diplogelasinosporaceae</taxon>
        <taxon>Diplogelasinospora</taxon>
    </lineage>
</organism>
<reference evidence="6" key="1">
    <citation type="journal article" date="2023" name="Mol. Phylogenet. Evol.">
        <title>Genome-scale phylogeny and comparative genomics of the fungal order Sordariales.</title>
        <authorList>
            <person name="Hensen N."/>
            <person name="Bonometti L."/>
            <person name="Westerberg I."/>
            <person name="Brannstrom I.O."/>
            <person name="Guillou S."/>
            <person name="Cros-Aarteil S."/>
            <person name="Calhoun S."/>
            <person name="Haridas S."/>
            <person name="Kuo A."/>
            <person name="Mondo S."/>
            <person name="Pangilinan J."/>
            <person name="Riley R."/>
            <person name="LaButti K."/>
            <person name="Andreopoulos B."/>
            <person name="Lipzen A."/>
            <person name="Chen C."/>
            <person name="Yan M."/>
            <person name="Daum C."/>
            <person name="Ng V."/>
            <person name="Clum A."/>
            <person name="Steindorff A."/>
            <person name="Ohm R.A."/>
            <person name="Martin F."/>
            <person name="Silar P."/>
            <person name="Natvig D.O."/>
            <person name="Lalanne C."/>
            <person name="Gautier V."/>
            <person name="Ament-Velasquez S.L."/>
            <person name="Kruys A."/>
            <person name="Hutchinson M.I."/>
            <person name="Powell A.J."/>
            <person name="Barry K."/>
            <person name="Miller A.N."/>
            <person name="Grigoriev I.V."/>
            <person name="Debuchy R."/>
            <person name="Gladieux P."/>
            <person name="Hiltunen Thoren M."/>
            <person name="Johannesson H."/>
        </authorList>
    </citation>
    <scope>NUCLEOTIDE SEQUENCE [LARGE SCALE GENOMIC DNA]</scope>
    <source>
        <strain evidence="6">CBS 340.73</strain>
    </source>
</reference>
<dbReference type="AlphaFoldDB" id="A0AAN6MZC8"/>
<keyword evidence="3" id="KW-0067">ATP-binding</keyword>
<evidence type="ECO:0000313" key="6">
    <source>
        <dbReference type="Proteomes" id="UP001303473"/>
    </source>
</evidence>
<sequence length="554" mass="62440">MKICVVQTSYEGSNHFAEKFDPLCDPSRYISPDVHQFEHRFVRKASMKEDIDKLCDEEFDIYFSCLWGGPRDNVAGIDAAVYLESKNVPVLTNRADAMRFCNDKHEFYSRVRQHSSPTSPGILLPGNDPGHFPKIVKLSDGANSQSLDFSSICHTQQQLSARIDAVRQGYPDADILVQDYISGAEVNVVVVEMGHNVVALEPVEYIFPDPTPPEEAFLTFENKFMKVGKGSTGIRTKLVTDEPRRSHIRSTAERTFVAAGMQNGSGWCRVDMRVDQDTNDIYVLEINAFPTVFYPKGAYTSDKVVARTYPGGHAALFDMLLATRLIQTGAHKETHRAVATFFDDFSERYEQVWEMPTIVTVRTHMAVSYDWRGTVLDMACGSGFLGHALHDAGYIITAAVTITGVDISPSMASSERARKYYTRPIHIAPMEEFIMTSSEYDHVACFNGFQYLPPVIFTAVLSRMFMLAQKSVSFEVDNMPQEHIDRTNKRVGSPALFNNTPTMARFQTPNGWKRVCEKEQLLFHSPNSGIDVHGVFYRFEREPKEASGDENDFL</sequence>
<comment type="similarity">
    <text evidence="1">Belongs to the D-alanine--D-alanine ligase family.</text>
</comment>
<dbReference type="SUPFAM" id="SSF53335">
    <property type="entry name" value="S-adenosyl-L-methionine-dependent methyltransferases"/>
    <property type="match status" value="1"/>
</dbReference>
<dbReference type="GO" id="GO:0046872">
    <property type="term" value="F:metal ion binding"/>
    <property type="evidence" value="ECO:0007669"/>
    <property type="project" value="InterPro"/>
</dbReference>
<accession>A0AAN6MZC8</accession>
<dbReference type="Gene3D" id="3.30.470.20">
    <property type="entry name" value="ATP-grasp fold, B domain"/>
    <property type="match status" value="1"/>
</dbReference>
<protein>
    <recommendedName>
        <fullName evidence="4">ATP-grasp domain-containing protein</fullName>
    </recommendedName>
</protein>
<evidence type="ECO:0000256" key="1">
    <source>
        <dbReference type="ARBA" id="ARBA00010871"/>
    </source>
</evidence>
<dbReference type="InterPro" id="IPR011761">
    <property type="entry name" value="ATP-grasp"/>
</dbReference>
<keyword evidence="2" id="KW-0436">Ligase</keyword>
<evidence type="ECO:0000256" key="2">
    <source>
        <dbReference type="ARBA" id="ARBA00022598"/>
    </source>
</evidence>
<dbReference type="CDD" id="cd02440">
    <property type="entry name" value="AdoMet_MTases"/>
    <property type="match status" value="1"/>
</dbReference>
<dbReference type="GO" id="GO:0008716">
    <property type="term" value="F:D-alanine-D-alanine ligase activity"/>
    <property type="evidence" value="ECO:0007669"/>
    <property type="project" value="InterPro"/>
</dbReference>
<dbReference type="Pfam" id="PF13649">
    <property type="entry name" value="Methyltransf_25"/>
    <property type="match status" value="1"/>
</dbReference>
<evidence type="ECO:0000256" key="3">
    <source>
        <dbReference type="PROSITE-ProRule" id="PRU00409"/>
    </source>
</evidence>
<keyword evidence="6" id="KW-1185">Reference proteome</keyword>
<dbReference type="Pfam" id="PF07478">
    <property type="entry name" value="Dala_Dala_lig_C"/>
    <property type="match status" value="1"/>
</dbReference>
<dbReference type="Proteomes" id="UP001303473">
    <property type="component" value="Unassembled WGS sequence"/>
</dbReference>
<evidence type="ECO:0000313" key="5">
    <source>
        <dbReference type="EMBL" id="KAK3935756.1"/>
    </source>
</evidence>
<dbReference type="EMBL" id="MU853909">
    <property type="protein sequence ID" value="KAK3935756.1"/>
    <property type="molecule type" value="Genomic_DNA"/>
</dbReference>
<dbReference type="Gene3D" id="3.40.50.150">
    <property type="entry name" value="Vaccinia Virus protein VP39"/>
    <property type="match status" value="1"/>
</dbReference>
<proteinExistence type="inferred from homology"/>
<gene>
    <name evidence="5" type="ORF">QBC46DRAFT_461896</name>
</gene>
<dbReference type="SUPFAM" id="SSF56059">
    <property type="entry name" value="Glutathione synthetase ATP-binding domain-like"/>
    <property type="match status" value="1"/>
</dbReference>